<evidence type="ECO:0000256" key="1">
    <source>
        <dbReference type="ARBA" id="ARBA00004370"/>
    </source>
</evidence>
<comment type="subcellular location">
    <subcellularLocation>
        <location evidence="1">Membrane</location>
    </subcellularLocation>
</comment>
<accession>A0ABR4ZK89</accession>
<dbReference type="EMBL" id="JNFP01000007">
    <property type="protein sequence ID" value="KIA65505.1"/>
    <property type="molecule type" value="Genomic_DNA"/>
</dbReference>
<dbReference type="PANTHER" id="PTHR11863">
    <property type="entry name" value="STEROL DESATURASE"/>
    <property type="match status" value="1"/>
</dbReference>
<evidence type="ECO:0000256" key="3">
    <source>
        <dbReference type="ARBA" id="ARBA00022989"/>
    </source>
</evidence>
<evidence type="ECO:0000256" key="5">
    <source>
        <dbReference type="SAM" id="Phobius"/>
    </source>
</evidence>
<feature type="transmembrane region" description="Helical" evidence="5">
    <location>
        <begin position="45"/>
        <end position="65"/>
    </location>
</feature>
<sequence>MVTMTSTTRTPTAWQQLTRYAYVPFMLLGLNGVGIALAAAHTPEYWLLSVLAVAVAASFLVERIIPYEPEWNGEQRDSRRDRIHTVVNESLLLVSVAAIPALAAIVPAPDLWPSGLPFVLQVLLAVLIADFGITLVHLASHKIGLLWRFHAVHHSVTRFYGLNGLMKHPLHQTVEMAAGVAPLLLVGLPVQVAAALALAVAIQLLLQHSNADYRVGPFKYVLALNEGHRFHHLKWAGIGDVNFGLFTLLWDHLFRTFSYDPDRRFTSTHLGMAAKPDYPIDYLAQLTYPFTPAGGCATSATRAIAGRGQRRSG</sequence>
<evidence type="ECO:0000256" key="2">
    <source>
        <dbReference type="ARBA" id="ARBA00022692"/>
    </source>
</evidence>
<reference evidence="7 8" key="1">
    <citation type="journal article" date="2014" name="Int. J. Syst. Evol. Microbiol.">
        <title>Nocardia vulneris sp. nov., isolated from wounds of human patients in North America.</title>
        <authorList>
            <person name="Lasker B.A."/>
            <person name="Bell M."/>
            <person name="Klenk H.P."/>
            <person name="Sproer C."/>
            <person name="Schumann C."/>
            <person name="Schumann P."/>
            <person name="Brown J.M."/>
        </authorList>
    </citation>
    <scope>NUCLEOTIDE SEQUENCE [LARGE SCALE GENOMIC DNA]</scope>
    <source>
        <strain evidence="7 8">W9851</strain>
    </source>
</reference>
<evidence type="ECO:0000256" key="4">
    <source>
        <dbReference type="ARBA" id="ARBA00023136"/>
    </source>
</evidence>
<protein>
    <submittedName>
        <fullName evidence="7">Fatty acid hydroxylase</fullName>
    </submittedName>
</protein>
<keyword evidence="4 5" id="KW-0472">Membrane</keyword>
<dbReference type="InterPro" id="IPR006694">
    <property type="entry name" value="Fatty_acid_hydroxylase"/>
</dbReference>
<evidence type="ECO:0000313" key="8">
    <source>
        <dbReference type="Proteomes" id="UP000031364"/>
    </source>
</evidence>
<dbReference type="Pfam" id="PF04116">
    <property type="entry name" value="FA_hydroxylase"/>
    <property type="match status" value="1"/>
</dbReference>
<proteinExistence type="predicted"/>
<name>A0ABR4ZK89_9NOCA</name>
<feature type="domain" description="Fatty acid hydroxylase" evidence="6">
    <location>
        <begin position="122"/>
        <end position="256"/>
    </location>
</feature>
<gene>
    <name evidence="7" type="ORF">FG87_07770</name>
</gene>
<evidence type="ECO:0000259" key="6">
    <source>
        <dbReference type="Pfam" id="PF04116"/>
    </source>
</evidence>
<feature type="transmembrane region" description="Helical" evidence="5">
    <location>
        <begin position="86"/>
        <end position="106"/>
    </location>
</feature>
<keyword evidence="8" id="KW-1185">Reference proteome</keyword>
<organism evidence="7 8">
    <name type="scientific">Nocardia vulneris</name>
    <dbReference type="NCBI Taxonomy" id="1141657"/>
    <lineage>
        <taxon>Bacteria</taxon>
        <taxon>Bacillati</taxon>
        <taxon>Actinomycetota</taxon>
        <taxon>Actinomycetes</taxon>
        <taxon>Mycobacteriales</taxon>
        <taxon>Nocardiaceae</taxon>
        <taxon>Nocardia</taxon>
    </lineage>
</organism>
<keyword evidence="2 5" id="KW-0812">Transmembrane</keyword>
<keyword evidence="3 5" id="KW-1133">Transmembrane helix</keyword>
<comment type="caution">
    <text evidence="7">The sequence shown here is derived from an EMBL/GenBank/DDBJ whole genome shotgun (WGS) entry which is preliminary data.</text>
</comment>
<dbReference type="InterPro" id="IPR050307">
    <property type="entry name" value="Sterol_Desaturase_Related"/>
</dbReference>
<feature type="transmembrane region" description="Helical" evidence="5">
    <location>
        <begin position="20"/>
        <end position="39"/>
    </location>
</feature>
<feature type="transmembrane region" description="Helical" evidence="5">
    <location>
        <begin position="118"/>
        <end position="139"/>
    </location>
</feature>
<feature type="transmembrane region" description="Helical" evidence="5">
    <location>
        <begin position="176"/>
        <end position="206"/>
    </location>
</feature>
<evidence type="ECO:0000313" key="7">
    <source>
        <dbReference type="EMBL" id="KIA65505.1"/>
    </source>
</evidence>
<dbReference type="Proteomes" id="UP000031364">
    <property type="component" value="Unassembled WGS sequence"/>
</dbReference>